<keyword evidence="3 5" id="KW-0378">Hydrolase</keyword>
<feature type="binding site" evidence="7">
    <location>
        <position position="129"/>
    </location>
    <ligand>
        <name>Zn(2+)</name>
        <dbReference type="ChEBI" id="CHEBI:29105"/>
    </ligand>
</feature>
<dbReference type="Proteomes" id="UP000283492">
    <property type="component" value="Unassembled WGS sequence"/>
</dbReference>
<dbReference type="GO" id="GO:0008448">
    <property type="term" value="F:N-acetylglucosamine-6-phosphate deacetylase activity"/>
    <property type="evidence" value="ECO:0007669"/>
    <property type="project" value="UniProtKB-EC"/>
</dbReference>
<dbReference type="EMBL" id="QSFX01000013">
    <property type="protein sequence ID" value="RHA88736.1"/>
    <property type="molecule type" value="Genomic_DNA"/>
</dbReference>
<evidence type="ECO:0000313" key="20">
    <source>
        <dbReference type="Proteomes" id="UP000286271"/>
    </source>
</evidence>
<evidence type="ECO:0000256" key="6">
    <source>
        <dbReference type="PIRSR" id="PIRSR038994-1"/>
    </source>
</evidence>
<dbReference type="Proteomes" id="UP000285820">
    <property type="component" value="Unassembled WGS sequence"/>
</dbReference>
<reference evidence="9" key="2">
    <citation type="submission" date="2015-05" db="EMBL/GenBank/DDBJ databases">
        <authorList>
            <person name="Wang D.B."/>
            <person name="Wang M."/>
        </authorList>
    </citation>
    <scope>NUCLEOTIDE SEQUENCE [LARGE SCALE GENOMIC DNA]</scope>
    <source>
        <strain evidence="9">L1-83</strain>
    </source>
</reference>
<dbReference type="GO" id="GO:0046872">
    <property type="term" value="F:metal ion binding"/>
    <property type="evidence" value="ECO:0007669"/>
    <property type="project" value="UniProtKB-KW"/>
</dbReference>
<dbReference type="AlphaFoldDB" id="A0A0M6X0P9"/>
<dbReference type="EMBL" id="CYXX01000017">
    <property type="protein sequence ID" value="CUN18201.1"/>
    <property type="molecule type" value="Genomic_DNA"/>
</dbReference>
<gene>
    <name evidence="11" type="primary">nagA</name>
    <name evidence="10" type="synonym">nagA_2</name>
    <name evidence="14" type="ORF">DW707_00310</name>
    <name evidence="13" type="ORF">DW914_08680</name>
    <name evidence="12" type="ORF">DWY29_03490</name>
    <name evidence="11" type="ORF">DWY96_00965</name>
    <name evidence="10" type="ORF">ERS852444_02274</name>
    <name evidence="9" type="ORF">RIL183_10291</name>
</gene>
<dbReference type="PANTHER" id="PTHR11113:SF14">
    <property type="entry name" value="N-ACETYLGLUCOSAMINE-6-PHOSPHATE DEACETYLASE"/>
    <property type="match status" value="1"/>
</dbReference>
<dbReference type="EMBL" id="QSKW01000001">
    <property type="protein sequence ID" value="RHF00363.1"/>
    <property type="molecule type" value="Genomic_DNA"/>
</dbReference>
<keyword evidence="2 7" id="KW-0479">Metal-binding</keyword>
<dbReference type="InterPro" id="IPR003764">
    <property type="entry name" value="GlcNAc_6-P_deAcase"/>
</dbReference>
<dbReference type="NCBIfam" id="TIGR00221">
    <property type="entry name" value="nagA"/>
    <property type="match status" value="1"/>
</dbReference>
<keyword evidence="4 5" id="KW-0119">Carbohydrate metabolism</keyword>
<evidence type="ECO:0000313" key="13">
    <source>
        <dbReference type="EMBL" id="RHA88736.1"/>
    </source>
</evidence>
<dbReference type="PANTHER" id="PTHR11113">
    <property type="entry name" value="N-ACETYLGLUCOSAMINE-6-PHOSPHATE DEACETYLASE"/>
    <property type="match status" value="1"/>
</dbReference>
<dbReference type="EMBL" id="QRTF01000001">
    <property type="protein sequence ID" value="RGQ55916.1"/>
    <property type="molecule type" value="Genomic_DNA"/>
</dbReference>
<evidence type="ECO:0000256" key="1">
    <source>
        <dbReference type="ARBA" id="ARBA00010716"/>
    </source>
</evidence>
<dbReference type="CDD" id="cd00854">
    <property type="entry name" value="NagA"/>
    <property type="match status" value="1"/>
</dbReference>
<reference evidence="17 18" key="3">
    <citation type="submission" date="2018-08" db="EMBL/GenBank/DDBJ databases">
        <title>A genome reference for cultivated species of the human gut microbiota.</title>
        <authorList>
            <person name="Zou Y."/>
            <person name="Xue W."/>
            <person name="Luo G."/>
        </authorList>
    </citation>
    <scope>NUCLEOTIDE SEQUENCE [LARGE SCALE GENOMIC DNA]</scope>
    <source>
        <strain evidence="12 19">AF24-4</strain>
        <strain evidence="11 18">AF28-15</strain>
        <strain evidence="14 20">AM27-11</strain>
        <strain evidence="13 17">AM42-1AC</strain>
    </source>
</reference>
<dbReference type="SUPFAM" id="SSF51338">
    <property type="entry name" value="Composite domain of metallo-dependent hydrolases"/>
    <property type="match status" value="1"/>
</dbReference>
<evidence type="ECO:0000313" key="15">
    <source>
        <dbReference type="Proteomes" id="UP000049828"/>
    </source>
</evidence>
<comment type="cofactor">
    <cofactor evidence="7">
        <name>a divalent metal cation</name>
        <dbReference type="ChEBI" id="CHEBI:60240"/>
    </cofactor>
    <text evidence="7">Binds 1 divalent metal cation per subunit.</text>
</comment>
<name>A0A0M6X0P9_9FIRM</name>
<evidence type="ECO:0000259" key="8">
    <source>
        <dbReference type="Pfam" id="PF01979"/>
    </source>
</evidence>
<proteinExistence type="inferred from homology"/>
<evidence type="ECO:0000256" key="5">
    <source>
        <dbReference type="PIRNR" id="PIRNR038994"/>
    </source>
</evidence>
<feature type="active site" description="Proton donor/acceptor" evidence="6">
    <location>
        <position position="273"/>
    </location>
</feature>
<reference evidence="15" key="1">
    <citation type="submission" date="2015-05" db="EMBL/GenBank/DDBJ databases">
        <authorList>
            <consortium name="Pathogen Informatics"/>
        </authorList>
    </citation>
    <scope>NUCLEOTIDE SEQUENCE [LARGE SCALE GENOMIC DNA]</scope>
    <source>
        <strain evidence="10 16">2789STDY5608887</strain>
        <strain evidence="15">L1-83</strain>
    </source>
</reference>
<evidence type="ECO:0000313" key="17">
    <source>
        <dbReference type="Proteomes" id="UP000283492"/>
    </source>
</evidence>
<dbReference type="PIRSF" id="PIRSF038994">
    <property type="entry name" value="NagA"/>
    <property type="match status" value="1"/>
</dbReference>
<dbReference type="GeneID" id="75163343"/>
<evidence type="ECO:0000256" key="3">
    <source>
        <dbReference type="ARBA" id="ARBA00022801"/>
    </source>
</evidence>
<evidence type="ECO:0000313" key="19">
    <source>
        <dbReference type="Proteomes" id="UP000285820"/>
    </source>
</evidence>
<evidence type="ECO:0000313" key="14">
    <source>
        <dbReference type="EMBL" id="RHF00363.1"/>
    </source>
</evidence>
<dbReference type="Proteomes" id="UP000286271">
    <property type="component" value="Unassembled WGS sequence"/>
</dbReference>
<dbReference type="InterPro" id="IPR006680">
    <property type="entry name" value="Amidohydro-rel"/>
</dbReference>
<evidence type="ECO:0000313" key="10">
    <source>
        <dbReference type="EMBL" id="CUN18201.1"/>
    </source>
</evidence>
<comment type="similarity">
    <text evidence="1 5">Belongs to the metallo-dependent hydrolases superfamily. NagA family.</text>
</comment>
<sequence>MSRYIVNGEVYIEHRFLKKTIKIEDGKLIILPPDAPIEDGAEVYNAAGKKVVPGFIDVHTHGAVGVDVNAATAEDYEKICRFAAGNGTTSWLCSVLTDTKEQTEWCIDEYKKHQKMEHKGANLLGIHLEGPFLSSEYKGAMPEHLLQKANMPLLKEYQDRAEGNIRYITISPEVEGLIDDIPAMKELGITVAIGHSGADYDTSWKAINNGAECCTHTFNAMKLLHQHFPAIMGAALESDIYCEAICDGRHLHPGTVRLLLKVKGLDKVVAITDSIMAAGLPDGRYKLGVNDVIVEDGDAKLENGVRAGSTLTQNVALKNLLAFTGKRLEEILPLLSENPARLIKVYDKKGSIADGKDADIVLLDAENDIADVFVGGNLIER</sequence>
<organism evidence="9 15">
    <name type="scientific">Roseburia inulinivorans</name>
    <dbReference type="NCBI Taxonomy" id="360807"/>
    <lineage>
        <taxon>Bacteria</taxon>
        <taxon>Bacillati</taxon>
        <taxon>Bacillota</taxon>
        <taxon>Clostridia</taxon>
        <taxon>Lachnospirales</taxon>
        <taxon>Lachnospiraceae</taxon>
        <taxon>Roseburia</taxon>
    </lineage>
</organism>
<dbReference type="InterPro" id="IPR032466">
    <property type="entry name" value="Metal_Hydrolase"/>
</dbReference>
<dbReference type="InterPro" id="IPR011059">
    <property type="entry name" value="Metal-dep_hydrolase_composite"/>
</dbReference>
<dbReference type="Gene3D" id="3.20.20.140">
    <property type="entry name" value="Metal-dependent hydrolases"/>
    <property type="match status" value="1"/>
</dbReference>
<evidence type="ECO:0000313" key="18">
    <source>
        <dbReference type="Proteomes" id="UP000283738"/>
    </source>
</evidence>
<keyword evidence="15" id="KW-1185">Reference proteome</keyword>
<evidence type="ECO:0000256" key="7">
    <source>
        <dbReference type="PIRSR" id="PIRSR038994-3"/>
    </source>
</evidence>
<evidence type="ECO:0000313" key="16">
    <source>
        <dbReference type="Proteomes" id="UP000095453"/>
    </source>
</evidence>
<feature type="domain" description="Amidohydrolase-related" evidence="8">
    <location>
        <begin position="51"/>
        <end position="378"/>
    </location>
</feature>
<dbReference type="EMBL" id="CVRS01000131">
    <property type="protein sequence ID" value="CRL43415.1"/>
    <property type="molecule type" value="Genomic_DNA"/>
</dbReference>
<dbReference type="EC" id="3.5.1.25" evidence="10"/>
<dbReference type="Gene3D" id="2.30.40.10">
    <property type="entry name" value="Urease, subunit C, domain 1"/>
    <property type="match status" value="1"/>
</dbReference>
<feature type="binding site" evidence="7">
    <location>
        <position position="216"/>
    </location>
    <ligand>
        <name>Zn(2+)</name>
        <dbReference type="ChEBI" id="CHEBI:29105"/>
    </ligand>
</feature>
<evidence type="ECO:0000313" key="11">
    <source>
        <dbReference type="EMBL" id="RGQ55916.1"/>
    </source>
</evidence>
<feature type="binding site" evidence="7">
    <location>
        <position position="195"/>
    </location>
    <ligand>
        <name>Zn(2+)</name>
        <dbReference type="ChEBI" id="CHEBI:29105"/>
    </ligand>
</feature>
<protein>
    <submittedName>
        <fullName evidence="10">N-acetylglucosamine-6-phosphate deacetylase</fullName>
        <ecNumber evidence="10">3.5.1.25</ecNumber>
    </submittedName>
</protein>
<dbReference type="STRING" id="360807.ERS852392_03435"/>
<evidence type="ECO:0000256" key="4">
    <source>
        <dbReference type="ARBA" id="ARBA00023277"/>
    </source>
</evidence>
<dbReference type="Proteomes" id="UP000283738">
    <property type="component" value="Unassembled WGS sequence"/>
</dbReference>
<evidence type="ECO:0000256" key="2">
    <source>
        <dbReference type="ARBA" id="ARBA00022723"/>
    </source>
</evidence>
<dbReference type="GO" id="GO:0006046">
    <property type="term" value="P:N-acetylglucosamine catabolic process"/>
    <property type="evidence" value="ECO:0007669"/>
    <property type="project" value="TreeGrafter"/>
</dbReference>
<dbReference type="Proteomes" id="UP000049828">
    <property type="component" value="Unassembled WGS sequence"/>
</dbReference>
<dbReference type="EMBL" id="QRUN01000003">
    <property type="protein sequence ID" value="RGR70334.1"/>
    <property type="molecule type" value="Genomic_DNA"/>
</dbReference>
<accession>A0A0M6X0P9</accession>
<dbReference type="OrthoDB" id="9776488at2"/>
<dbReference type="RefSeq" id="WP_007887285.1">
    <property type="nucleotide sequence ID" value="NZ_CABJFX010000013.1"/>
</dbReference>
<dbReference type="Pfam" id="PF01979">
    <property type="entry name" value="Amidohydro_1"/>
    <property type="match status" value="1"/>
</dbReference>
<evidence type="ECO:0000313" key="9">
    <source>
        <dbReference type="EMBL" id="CRL43415.1"/>
    </source>
</evidence>
<evidence type="ECO:0000313" key="12">
    <source>
        <dbReference type="EMBL" id="RGR70334.1"/>
    </source>
</evidence>
<dbReference type="Proteomes" id="UP000095453">
    <property type="component" value="Unassembled WGS sequence"/>
</dbReference>
<dbReference type="SUPFAM" id="SSF51556">
    <property type="entry name" value="Metallo-dependent hydrolases"/>
    <property type="match status" value="1"/>
</dbReference>